<dbReference type="InterPro" id="IPR025331">
    <property type="entry name" value="TNT"/>
</dbReference>
<dbReference type="InterPro" id="IPR053024">
    <property type="entry name" value="Fungal_surface_NADase"/>
</dbReference>
<proteinExistence type="predicted"/>
<dbReference type="Pfam" id="PF14021">
    <property type="entry name" value="TNT"/>
    <property type="match status" value="1"/>
</dbReference>
<feature type="domain" description="TNT" evidence="1">
    <location>
        <begin position="198"/>
        <end position="282"/>
    </location>
</feature>
<organism evidence="2 3">
    <name type="scientific">Selenomonas ruminantium</name>
    <dbReference type="NCBI Taxonomy" id="971"/>
    <lineage>
        <taxon>Bacteria</taxon>
        <taxon>Bacillati</taxon>
        <taxon>Bacillota</taxon>
        <taxon>Negativicutes</taxon>
        <taxon>Selenomonadales</taxon>
        <taxon>Selenomonadaceae</taxon>
        <taxon>Selenomonas</taxon>
    </lineage>
</organism>
<gene>
    <name evidence="2" type="ORF">SAMN04487861_10543</name>
</gene>
<name>A0A1I3D295_SELRU</name>
<dbReference type="NCBIfam" id="TIGR03696">
    <property type="entry name" value="Rhs_assc_core"/>
    <property type="match status" value="1"/>
</dbReference>
<accession>A0A1I3D295</accession>
<evidence type="ECO:0000313" key="2">
    <source>
        <dbReference type="EMBL" id="SFH80621.1"/>
    </source>
</evidence>
<dbReference type="PANTHER" id="PTHR42059">
    <property type="entry name" value="TNT DOMAIN-CONTAINING PROTEIN"/>
    <property type="match status" value="1"/>
</dbReference>
<reference evidence="2 3" key="1">
    <citation type="submission" date="2016-10" db="EMBL/GenBank/DDBJ databases">
        <authorList>
            <person name="de Groot N.N."/>
        </authorList>
    </citation>
    <scope>NUCLEOTIDE SEQUENCE [LARGE SCALE GENOMIC DNA]</scope>
    <source>
        <strain evidence="2 3">Z108</strain>
    </source>
</reference>
<dbReference type="InterPro" id="IPR022385">
    <property type="entry name" value="Rhs_assc_core"/>
</dbReference>
<dbReference type="Proteomes" id="UP000183639">
    <property type="component" value="Unassembled WGS sequence"/>
</dbReference>
<dbReference type="EMBL" id="FOQK01000005">
    <property type="protein sequence ID" value="SFH80621.1"/>
    <property type="molecule type" value="Genomic_DNA"/>
</dbReference>
<sequence>METYRYDNAGNLLQDAKNTYEYDAFRITSKVTTKAGDVQINRYDAEGLRCEVEGNEKAEQISNRYQYTGQQLDPIPQQYYLRARFYNPAIARFTQEDKYHGDGLNLYAYCANNPVEYYDPSGYDKLIIKPDRNELNGFSREDIEKLMANGMQRKCAALKANMASVVEKIYNKGWIKRDGSIWWPKEDGVINKKVVCLHPRLVLDRFGADRGKFVSPQGIPFENRALYPRTAKTPYSIFEVVKPIDVKAGGFAPWFNKPGGGIQFLLPKSVEQLLNDGSLKRVLIYK</sequence>
<dbReference type="GO" id="GO:0050135">
    <property type="term" value="F:NADP+ nucleosidase activity"/>
    <property type="evidence" value="ECO:0007669"/>
    <property type="project" value="InterPro"/>
</dbReference>
<evidence type="ECO:0000313" key="3">
    <source>
        <dbReference type="Proteomes" id="UP000183639"/>
    </source>
</evidence>
<dbReference type="AlphaFoldDB" id="A0A1I3D295"/>
<dbReference type="PANTHER" id="PTHR42059:SF1">
    <property type="entry name" value="TNT DOMAIN-CONTAINING PROTEIN"/>
    <property type="match status" value="1"/>
</dbReference>
<dbReference type="Gene3D" id="2.180.10.10">
    <property type="entry name" value="RHS repeat-associated core"/>
    <property type="match status" value="1"/>
</dbReference>
<protein>
    <submittedName>
        <fullName evidence="2">RHS repeat-associated core domain-containing protein</fullName>
    </submittedName>
</protein>
<evidence type="ECO:0000259" key="1">
    <source>
        <dbReference type="Pfam" id="PF14021"/>
    </source>
</evidence>